<dbReference type="EMBL" id="PZZZ01000004">
    <property type="protein sequence ID" value="PTM95219.1"/>
    <property type="molecule type" value="Genomic_DNA"/>
</dbReference>
<dbReference type="Proteomes" id="UP000241247">
    <property type="component" value="Unassembled WGS sequence"/>
</dbReference>
<keyword evidence="3" id="KW-1185">Reference proteome</keyword>
<gene>
    <name evidence="2" type="ORF">C7449_104292</name>
</gene>
<dbReference type="OrthoDB" id="9915463at2"/>
<sequence>MPTAIPAAPARKPESRLDDGVLRALAYGAATLLLFHELVCRCRPCRRARGCLMRSRDGRPDCLGSAPPDALAVHAALLAETARLLETLAFAPSTPVEPLSRDPDDRELQEAAVEILDALLPRQGALRDRFSARRRAQKLLSGPPYAGDDLVEYRDFLRYIRARPIAPQLTGGVPARLPRPPGKPGAAADLPRPCEKVAAAARWSGPPGSVAASARLSDPLGQATASPRLPSSPGEFSAAAGLPRPPGKVAAARPPGEVAAAACLSDPRGEATAAAHLPAPFRKSR</sequence>
<accession>A0A2T5B8B7</accession>
<name>A0A2T5B8B7_MYCDI</name>
<evidence type="ECO:0000256" key="1">
    <source>
        <dbReference type="SAM" id="MobiDB-lite"/>
    </source>
</evidence>
<evidence type="ECO:0000313" key="3">
    <source>
        <dbReference type="Proteomes" id="UP000241247"/>
    </source>
</evidence>
<evidence type="ECO:0000313" key="2">
    <source>
        <dbReference type="EMBL" id="PTM95219.1"/>
    </source>
</evidence>
<dbReference type="RefSeq" id="WP_108002947.1">
    <property type="nucleotide sequence ID" value="NZ_PZZZ01000004.1"/>
</dbReference>
<feature type="region of interest" description="Disordered" evidence="1">
    <location>
        <begin position="170"/>
        <end position="191"/>
    </location>
</feature>
<comment type="caution">
    <text evidence="2">The sequence shown here is derived from an EMBL/GenBank/DDBJ whole genome shotgun (WGS) entry which is preliminary data.</text>
</comment>
<protein>
    <submittedName>
        <fullName evidence="2">Uncharacterized protein</fullName>
    </submittedName>
</protein>
<proteinExistence type="predicted"/>
<reference evidence="2 3" key="1">
    <citation type="submission" date="2018-04" db="EMBL/GenBank/DDBJ databases">
        <title>Genomic Encyclopedia of Type Strains, Phase IV (KMG-IV): sequencing the most valuable type-strain genomes for metagenomic binning, comparative biology and taxonomic classification.</title>
        <authorList>
            <person name="Goeker M."/>
        </authorList>
    </citation>
    <scope>NUCLEOTIDE SEQUENCE [LARGE SCALE GENOMIC DNA]</scope>
    <source>
        <strain evidence="2 3">DSM 7138</strain>
    </source>
</reference>
<organism evidence="2 3">
    <name type="scientific">Mycoplana dimorpha</name>
    <dbReference type="NCBI Taxonomy" id="28320"/>
    <lineage>
        <taxon>Bacteria</taxon>
        <taxon>Pseudomonadati</taxon>
        <taxon>Pseudomonadota</taxon>
        <taxon>Alphaproteobacteria</taxon>
        <taxon>Hyphomicrobiales</taxon>
        <taxon>Rhizobiaceae</taxon>
        <taxon>Mycoplana</taxon>
    </lineage>
</organism>
<feature type="region of interest" description="Disordered" evidence="1">
    <location>
        <begin position="220"/>
        <end position="254"/>
    </location>
</feature>
<dbReference type="AlphaFoldDB" id="A0A2T5B8B7"/>